<keyword evidence="2" id="KW-1185">Reference proteome</keyword>
<evidence type="ECO:0000313" key="2">
    <source>
        <dbReference type="Proteomes" id="UP001162483"/>
    </source>
</evidence>
<protein>
    <submittedName>
        <fullName evidence="1">Uncharacterized protein</fullName>
    </submittedName>
</protein>
<dbReference type="EMBL" id="CATNWA010000222">
    <property type="protein sequence ID" value="CAI9534680.1"/>
    <property type="molecule type" value="Genomic_DNA"/>
</dbReference>
<gene>
    <name evidence="1" type="ORF">SPARVUS_LOCUS684002</name>
</gene>
<feature type="non-terminal residue" evidence="1">
    <location>
        <position position="69"/>
    </location>
</feature>
<reference evidence="1" key="1">
    <citation type="submission" date="2023-05" db="EMBL/GenBank/DDBJ databases">
        <authorList>
            <person name="Stuckert A."/>
        </authorList>
    </citation>
    <scope>NUCLEOTIDE SEQUENCE</scope>
</reference>
<sequence length="69" mass="7463">MIGTSYRDPLQRSVFHCVGGQSGHQIAVLCSPRELAQPGSGEAVYKRPPAPALPPSGRLYTWAGWEVVK</sequence>
<organism evidence="1 2">
    <name type="scientific">Staurois parvus</name>
    <dbReference type="NCBI Taxonomy" id="386267"/>
    <lineage>
        <taxon>Eukaryota</taxon>
        <taxon>Metazoa</taxon>
        <taxon>Chordata</taxon>
        <taxon>Craniata</taxon>
        <taxon>Vertebrata</taxon>
        <taxon>Euteleostomi</taxon>
        <taxon>Amphibia</taxon>
        <taxon>Batrachia</taxon>
        <taxon>Anura</taxon>
        <taxon>Neobatrachia</taxon>
        <taxon>Ranoidea</taxon>
        <taxon>Ranidae</taxon>
        <taxon>Staurois</taxon>
    </lineage>
</organism>
<dbReference type="Proteomes" id="UP001162483">
    <property type="component" value="Unassembled WGS sequence"/>
</dbReference>
<comment type="caution">
    <text evidence="1">The sequence shown here is derived from an EMBL/GenBank/DDBJ whole genome shotgun (WGS) entry which is preliminary data.</text>
</comment>
<accession>A0ABN9AIN6</accession>
<evidence type="ECO:0000313" key="1">
    <source>
        <dbReference type="EMBL" id="CAI9534680.1"/>
    </source>
</evidence>
<name>A0ABN9AIN6_9NEOB</name>
<proteinExistence type="predicted"/>